<dbReference type="AlphaFoldDB" id="A0A6J7PIB7"/>
<accession>A0A6J7PIB7</accession>
<dbReference type="PANTHER" id="PTHR43584">
    <property type="entry name" value="NUCLEOTIDYL TRANSFERASE"/>
    <property type="match status" value="1"/>
</dbReference>
<dbReference type="InterPro" id="IPR025877">
    <property type="entry name" value="MobA-like_NTP_Trfase"/>
</dbReference>
<keyword evidence="2" id="KW-0548">Nucleotidyltransferase</keyword>
<dbReference type="Pfam" id="PF12804">
    <property type="entry name" value="NTP_transf_3"/>
    <property type="match status" value="1"/>
</dbReference>
<dbReference type="InterPro" id="IPR029044">
    <property type="entry name" value="Nucleotide-diphossugar_trans"/>
</dbReference>
<dbReference type="GO" id="GO:0016779">
    <property type="term" value="F:nucleotidyltransferase activity"/>
    <property type="evidence" value="ECO:0007669"/>
    <property type="project" value="UniProtKB-KW"/>
</dbReference>
<gene>
    <name evidence="4" type="ORF">UFOPK3992_00761</name>
</gene>
<evidence type="ECO:0000256" key="1">
    <source>
        <dbReference type="ARBA" id="ARBA00022679"/>
    </source>
</evidence>
<feature type="domain" description="MobA-like NTP transferase" evidence="3">
    <location>
        <begin position="10"/>
        <end position="137"/>
    </location>
</feature>
<evidence type="ECO:0000256" key="2">
    <source>
        <dbReference type="ARBA" id="ARBA00022695"/>
    </source>
</evidence>
<evidence type="ECO:0000259" key="3">
    <source>
        <dbReference type="Pfam" id="PF12804"/>
    </source>
</evidence>
<dbReference type="EMBL" id="CAFBOZ010000092">
    <property type="protein sequence ID" value="CAB5002953.1"/>
    <property type="molecule type" value="Genomic_DNA"/>
</dbReference>
<protein>
    <submittedName>
        <fullName evidence="4">Unannotated protein</fullName>
    </submittedName>
</protein>
<reference evidence="4" key="1">
    <citation type="submission" date="2020-05" db="EMBL/GenBank/DDBJ databases">
        <authorList>
            <person name="Chiriac C."/>
            <person name="Salcher M."/>
            <person name="Ghai R."/>
            <person name="Kavagutti S V."/>
        </authorList>
    </citation>
    <scope>NUCLEOTIDE SEQUENCE</scope>
</reference>
<name>A0A6J7PIB7_9ZZZZ</name>
<dbReference type="InterPro" id="IPR050065">
    <property type="entry name" value="GlmU-like"/>
</dbReference>
<dbReference type="PANTHER" id="PTHR43584:SF8">
    <property type="entry name" value="N-ACETYLMURAMATE ALPHA-1-PHOSPHATE URIDYLYLTRANSFERASE"/>
    <property type="match status" value="1"/>
</dbReference>
<dbReference type="Gene3D" id="3.90.550.10">
    <property type="entry name" value="Spore Coat Polysaccharide Biosynthesis Protein SpsA, Chain A"/>
    <property type="match status" value="1"/>
</dbReference>
<keyword evidence="1" id="KW-0808">Transferase</keyword>
<organism evidence="4">
    <name type="scientific">freshwater metagenome</name>
    <dbReference type="NCBI Taxonomy" id="449393"/>
    <lineage>
        <taxon>unclassified sequences</taxon>
        <taxon>metagenomes</taxon>
        <taxon>ecological metagenomes</taxon>
    </lineage>
</organism>
<proteinExistence type="predicted"/>
<dbReference type="SUPFAM" id="SSF53448">
    <property type="entry name" value="Nucleotide-diphospho-sugar transferases"/>
    <property type="match status" value="1"/>
</dbReference>
<sequence>MTIARDDLCAVVLAAGYGTRLQPLTLHRPKALCPINNVPLIDLALRSVRPHVAEIAVNIHYLADAVLAHLGDEDVHISDEREQILASAGALGKLRHWIGGRAVLVRNVDAYLTANLDELIEGWDGSRPRLLARERPGRSDFGTAQYVGACLLPAASVAALSAEPASLYDIVWKPAWDSNDLELVMTSGEFVDCGTPADYLRANMLASGGLSVIGEGAVVEGHLERVVVWPGGVVRADERLVDCIRVGSDLTVDAR</sequence>
<evidence type="ECO:0000313" key="4">
    <source>
        <dbReference type="EMBL" id="CAB5002953.1"/>
    </source>
</evidence>